<sequence>MYRTLLPASLAVLFAVTGCSSPEPVEDGMDQQRQHERAMDELDQRRDDALDDMDERLQRDD</sequence>
<organism evidence="2 3">
    <name type="scientific">Thiohalospira halophila DSM 15071</name>
    <dbReference type="NCBI Taxonomy" id="1123397"/>
    <lineage>
        <taxon>Bacteria</taxon>
        <taxon>Pseudomonadati</taxon>
        <taxon>Pseudomonadota</taxon>
        <taxon>Gammaproteobacteria</taxon>
        <taxon>Thiohalospirales</taxon>
        <taxon>Thiohalospiraceae</taxon>
        <taxon>Thiohalospira</taxon>
    </lineage>
</organism>
<keyword evidence="3" id="KW-1185">Reference proteome</keyword>
<evidence type="ECO:0000256" key="1">
    <source>
        <dbReference type="SAM" id="MobiDB-lite"/>
    </source>
</evidence>
<dbReference type="Proteomes" id="UP000198611">
    <property type="component" value="Unassembled WGS sequence"/>
</dbReference>
<evidence type="ECO:0000313" key="3">
    <source>
        <dbReference type="Proteomes" id="UP000198611"/>
    </source>
</evidence>
<dbReference type="AlphaFoldDB" id="A0A1I1TYD3"/>
<gene>
    <name evidence="2" type="ORF">SAMN05660831_01990</name>
</gene>
<protein>
    <submittedName>
        <fullName evidence="2">Uncharacterized protein</fullName>
    </submittedName>
</protein>
<dbReference type="RefSeq" id="WP_093428613.1">
    <property type="nucleotide sequence ID" value="NZ_FOMJ01000006.1"/>
</dbReference>
<evidence type="ECO:0000313" key="2">
    <source>
        <dbReference type="EMBL" id="SFD61453.1"/>
    </source>
</evidence>
<name>A0A1I1TYD3_9GAMM</name>
<dbReference type="PROSITE" id="PS51257">
    <property type="entry name" value="PROKAR_LIPOPROTEIN"/>
    <property type="match status" value="1"/>
</dbReference>
<feature type="compositionally biased region" description="Basic and acidic residues" evidence="1">
    <location>
        <begin position="30"/>
        <end position="48"/>
    </location>
</feature>
<feature type="region of interest" description="Disordered" evidence="1">
    <location>
        <begin position="19"/>
        <end position="61"/>
    </location>
</feature>
<dbReference type="STRING" id="1123397.SAMN05660831_01990"/>
<reference evidence="2 3" key="1">
    <citation type="submission" date="2016-10" db="EMBL/GenBank/DDBJ databases">
        <authorList>
            <person name="de Groot N.N."/>
        </authorList>
    </citation>
    <scope>NUCLEOTIDE SEQUENCE [LARGE SCALE GENOMIC DNA]</scope>
    <source>
        <strain evidence="2 3">HL3</strain>
    </source>
</reference>
<accession>A0A1I1TYD3</accession>
<dbReference type="EMBL" id="FOMJ01000006">
    <property type="protein sequence ID" value="SFD61453.1"/>
    <property type="molecule type" value="Genomic_DNA"/>
</dbReference>
<proteinExistence type="predicted"/>